<dbReference type="EMBL" id="CP025958">
    <property type="protein sequence ID" value="AWM35600.1"/>
    <property type="molecule type" value="Genomic_DNA"/>
</dbReference>
<proteinExistence type="predicted"/>
<dbReference type="AlphaFoldDB" id="A0A2Z3H3Q3"/>
<reference evidence="1 2" key="1">
    <citation type="submission" date="2018-01" db="EMBL/GenBank/DDBJ databases">
        <title>G. obscuriglobus.</title>
        <authorList>
            <person name="Franke J."/>
            <person name="Blomberg W."/>
            <person name="Selmecki A."/>
        </authorList>
    </citation>
    <scope>NUCLEOTIDE SEQUENCE [LARGE SCALE GENOMIC DNA]</scope>
    <source>
        <strain evidence="1 2">DSM 5831</strain>
    </source>
</reference>
<dbReference type="Gene3D" id="3.30.110.170">
    <property type="entry name" value="Protein of unknown function (DUF541), domain 1"/>
    <property type="match status" value="1"/>
</dbReference>
<dbReference type="Pfam" id="PF04402">
    <property type="entry name" value="SIMPL"/>
    <property type="match status" value="1"/>
</dbReference>
<evidence type="ECO:0000313" key="2">
    <source>
        <dbReference type="Proteomes" id="UP000245802"/>
    </source>
</evidence>
<evidence type="ECO:0000313" key="1">
    <source>
        <dbReference type="EMBL" id="AWM35600.1"/>
    </source>
</evidence>
<dbReference type="KEGG" id="gog:C1280_00215"/>
<sequence>MVSANATAVVRQRPSVLLMIARVRAAGATLDASLAEMHQLADDTVRRLMRLGATRAWAGDSHPDDQADPDPIARMRAAAGRGARGATPEDRRGVNVAVAATWDITGLSADAVLSLVDQLRFDVAANVNPSEPTSEREPLPWADPAAQIQHMIAKATQPEDDRSPKFVYIARPTDEQLTRASAEAYRAARGRAERLARAAGRQLGVVSSLNYGHAASVRPDRMMTDQRCSALLAAVGYVLEEDEVASDDPRATELAVTVHVSHYLAE</sequence>
<protein>
    <submittedName>
        <fullName evidence="1">DUF541 domain-containing protein</fullName>
    </submittedName>
</protein>
<dbReference type="InterPro" id="IPR007497">
    <property type="entry name" value="SIMPL/DUF541"/>
</dbReference>
<organism evidence="1 2">
    <name type="scientific">Gemmata obscuriglobus</name>
    <dbReference type="NCBI Taxonomy" id="114"/>
    <lineage>
        <taxon>Bacteria</taxon>
        <taxon>Pseudomonadati</taxon>
        <taxon>Planctomycetota</taxon>
        <taxon>Planctomycetia</taxon>
        <taxon>Gemmatales</taxon>
        <taxon>Gemmataceae</taxon>
        <taxon>Gemmata</taxon>
    </lineage>
</organism>
<name>A0A2Z3H3Q3_9BACT</name>
<gene>
    <name evidence="1" type="ORF">C1280_00215</name>
</gene>
<dbReference type="Proteomes" id="UP000245802">
    <property type="component" value="Chromosome"/>
</dbReference>
<keyword evidence="2" id="KW-1185">Reference proteome</keyword>
<accession>A0A2Z3H3Q3</accession>